<dbReference type="EMBL" id="PXYT01000013">
    <property type="protein sequence ID" value="PSR30059.1"/>
    <property type="molecule type" value="Genomic_DNA"/>
</dbReference>
<reference evidence="1 2" key="1">
    <citation type="journal article" date="2014" name="BMC Genomics">
        <title>Comparison of environmental and isolate Sulfobacillus genomes reveals diverse carbon, sulfur, nitrogen, and hydrogen metabolisms.</title>
        <authorList>
            <person name="Justice N.B."/>
            <person name="Norman A."/>
            <person name="Brown C.T."/>
            <person name="Singh A."/>
            <person name="Thomas B.C."/>
            <person name="Banfield J.F."/>
        </authorList>
    </citation>
    <scope>NUCLEOTIDE SEQUENCE [LARGE SCALE GENOMIC DNA]</scope>
    <source>
        <strain evidence="1">AMDSBA1</strain>
    </source>
</reference>
<evidence type="ECO:0000313" key="2">
    <source>
        <dbReference type="Proteomes" id="UP000242699"/>
    </source>
</evidence>
<protein>
    <submittedName>
        <fullName evidence="1">Uncharacterized protein</fullName>
    </submittedName>
</protein>
<organism evidence="1 2">
    <name type="scientific">Sulfobacillus benefaciens</name>
    <dbReference type="NCBI Taxonomy" id="453960"/>
    <lineage>
        <taxon>Bacteria</taxon>
        <taxon>Bacillati</taxon>
        <taxon>Bacillota</taxon>
        <taxon>Clostridia</taxon>
        <taxon>Eubacteriales</taxon>
        <taxon>Clostridiales Family XVII. Incertae Sedis</taxon>
        <taxon>Sulfobacillus</taxon>
    </lineage>
</organism>
<dbReference type="Proteomes" id="UP000242699">
    <property type="component" value="Unassembled WGS sequence"/>
</dbReference>
<dbReference type="AlphaFoldDB" id="A0A2T2X6E9"/>
<evidence type="ECO:0000313" key="1">
    <source>
        <dbReference type="EMBL" id="PSR30059.1"/>
    </source>
</evidence>
<comment type="caution">
    <text evidence="1">The sequence shown here is derived from an EMBL/GenBank/DDBJ whole genome shotgun (WGS) entry which is preliminary data.</text>
</comment>
<sequence>MGFGPKAPDPQTGVQAVIDLISLLYPKRATPSVRYWLQAICEPLLTARAPLSFDTINRFLSQPDFRRHILENPGISEKWRELWPHYPGVVDPLQLDGDLAWLIHDRLTVLNESMETPNFPEKPDGDV</sequence>
<name>A0A2T2X6E9_9FIRM</name>
<accession>A0A2T2X6E9</accession>
<proteinExistence type="predicted"/>
<gene>
    <name evidence="1" type="ORF">C7B43_07190</name>
</gene>